<organism evidence="2 3">
    <name type="scientific">Candidatus Woesebacteria bacterium RIFCSPHIGHO2_01_FULL_40_22</name>
    <dbReference type="NCBI Taxonomy" id="1802499"/>
    <lineage>
        <taxon>Bacteria</taxon>
        <taxon>Candidatus Woeseibacteriota</taxon>
    </lineage>
</organism>
<dbReference type="InterPro" id="IPR013324">
    <property type="entry name" value="RNA_pol_sigma_r3/r4-like"/>
</dbReference>
<comment type="caution">
    <text evidence="2">The sequence shown here is derived from an EMBL/GenBank/DDBJ whole genome shotgun (WGS) entry which is preliminary data.</text>
</comment>
<sequence>MRANRTIRFFSAHIRKLPHLSVKEKKVLVKRLRRITLEKIGKKYGVTEGRIRQIEKKALQKVKSKYYQQRLFQR</sequence>
<evidence type="ECO:0000259" key="1">
    <source>
        <dbReference type="Pfam" id="PF04545"/>
    </source>
</evidence>
<dbReference type="EMBL" id="MGGL01000015">
    <property type="protein sequence ID" value="OGM26175.1"/>
    <property type="molecule type" value="Genomic_DNA"/>
</dbReference>
<reference evidence="2 3" key="1">
    <citation type="journal article" date="2016" name="Nat. Commun.">
        <title>Thousands of microbial genomes shed light on interconnected biogeochemical processes in an aquifer system.</title>
        <authorList>
            <person name="Anantharaman K."/>
            <person name="Brown C.T."/>
            <person name="Hug L.A."/>
            <person name="Sharon I."/>
            <person name="Castelle C.J."/>
            <person name="Probst A.J."/>
            <person name="Thomas B.C."/>
            <person name="Singh A."/>
            <person name="Wilkins M.J."/>
            <person name="Karaoz U."/>
            <person name="Brodie E.L."/>
            <person name="Williams K.H."/>
            <person name="Hubbard S.S."/>
            <person name="Banfield J.F."/>
        </authorList>
    </citation>
    <scope>NUCLEOTIDE SEQUENCE [LARGE SCALE GENOMIC DNA]</scope>
</reference>
<dbReference type="Proteomes" id="UP000179221">
    <property type="component" value="Unassembled WGS sequence"/>
</dbReference>
<evidence type="ECO:0000313" key="3">
    <source>
        <dbReference type="Proteomes" id="UP000179221"/>
    </source>
</evidence>
<protein>
    <recommendedName>
        <fullName evidence="1">RNA polymerase sigma-70 region 4 domain-containing protein</fullName>
    </recommendedName>
</protein>
<dbReference type="SUPFAM" id="SSF88659">
    <property type="entry name" value="Sigma3 and sigma4 domains of RNA polymerase sigma factors"/>
    <property type="match status" value="1"/>
</dbReference>
<dbReference type="InterPro" id="IPR036388">
    <property type="entry name" value="WH-like_DNA-bd_sf"/>
</dbReference>
<dbReference type="AlphaFoldDB" id="A0A1F7YI42"/>
<gene>
    <name evidence="2" type="ORF">A2628_02450</name>
</gene>
<feature type="domain" description="RNA polymerase sigma-70 region 4" evidence="1">
    <location>
        <begin position="17"/>
        <end position="63"/>
    </location>
</feature>
<dbReference type="Gene3D" id="1.10.10.10">
    <property type="entry name" value="Winged helix-like DNA-binding domain superfamily/Winged helix DNA-binding domain"/>
    <property type="match status" value="1"/>
</dbReference>
<dbReference type="Pfam" id="PF04545">
    <property type="entry name" value="Sigma70_r4"/>
    <property type="match status" value="1"/>
</dbReference>
<evidence type="ECO:0000313" key="2">
    <source>
        <dbReference type="EMBL" id="OGM26175.1"/>
    </source>
</evidence>
<proteinExistence type="predicted"/>
<name>A0A1F7YI42_9BACT</name>
<dbReference type="GO" id="GO:0006352">
    <property type="term" value="P:DNA-templated transcription initiation"/>
    <property type="evidence" value="ECO:0007669"/>
    <property type="project" value="InterPro"/>
</dbReference>
<dbReference type="InterPro" id="IPR007630">
    <property type="entry name" value="RNA_pol_sigma70_r4"/>
</dbReference>
<dbReference type="GO" id="GO:0003700">
    <property type="term" value="F:DNA-binding transcription factor activity"/>
    <property type="evidence" value="ECO:0007669"/>
    <property type="project" value="InterPro"/>
</dbReference>
<accession>A0A1F7YI42</accession>